<feature type="domain" description="Glycoside hydrolase family 42 N-terminal" evidence="3">
    <location>
        <begin position="197"/>
        <end position="252"/>
    </location>
</feature>
<dbReference type="InterPro" id="IPR013529">
    <property type="entry name" value="Glyco_hydro_42_N"/>
</dbReference>
<reference evidence="5" key="1">
    <citation type="submission" date="2017-09" db="EMBL/GenBank/DDBJ databases">
        <title>Metaegenomics of thermophilic ammonia-oxidizing enrichment culture.</title>
        <authorList>
            <person name="Kato S."/>
            <person name="Suzuki K."/>
        </authorList>
    </citation>
    <scope>NUCLEOTIDE SEQUENCE [LARGE SCALE GENOMIC DNA]</scope>
</reference>
<accession>A0A2H5XE35</accession>
<dbReference type="Gene3D" id="3.20.20.80">
    <property type="entry name" value="Glycosidases"/>
    <property type="match status" value="1"/>
</dbReference>
<sequence length="1645" mass="185807">MRALHLYAFELLVVMMRWTLAVIVVVSSVCRSVGAQHLDTPIVGAVFFYWYEWDEDEEWGNWLGAVHNTPLYGYYDSRKVRDNFRSLLLAADWGLTHFFLDYWGHDWRGENNEPRETTVLKAAEKVRALGYPIFIGYYQDGTNFAMRDFWRNISEHRDTYLWLRDYSRSPAWTWLFGKPFQMVYARNGAPELTVDHEGFQSWLKQRYGSIEKLNAEWGTNFRDFSEIRMNFQAVGFQRAMSIAYQYERWQQDWAKLEQLVRQELGSPGLGVSFDVGYAPFRGFGFEKFARTFGGPHSYAGIFGQPHEQDAERFLQAAVAKKCGAVFFDHLKHRYFDWNIRVPGTAYPPEPHHFDRFWVGNLMRSVDGVLHLSWNEWWEGSNLEPSMEGGKRFCETNLLYSTIWQLTYRDGGRGARDEEIGLLVNDWIFEHGGGDANDLYNAVQGLRVVNAPFDIVLQSEATLENLKRFRVLIAPAGGVGFGFNAKNERIDQVLNEWLRLGGRTLITSQGGIKDTGQGTQKKTTASLIQRYLSRFFNFFADIGSPGDEVVLIQGFSGREDWGKLPEGAFGAGSKATVRWTPATGNTTVLLLPALPNNDLLLRWHGSAIWQNRVTVFVNEQNVGEVTIEPGWHVYEVRLPADIVGGMKVIEVRLQFAEVHIPGEKEPQRFPGEQRVCNLALDWVQICTPNVPVGGRKSVKWQPMEAAEFVGEMQKNPYTKQFRAPLQLRRVRLLDGKVLSVYADGIFRDLLITLNSSLVSRPASLLFVNGIFTDDPRWWAAILEQVAKVKCGKFACLDKGSLPDHPDLMSAVLTAGTTKFLLLENRTGQPRKLRLTVPEELSSKDGKLVRGLAVSEIVVLSRDGNRFVVHSSSRVPFVNSVQHYAVYQVVYAPVRLSLPKWVVFPGQQTTLPIRVSNLMDEPITITLQIDSVIASIKGKPVTVRLQPKEQRQIALPVEVKPFADWGTKTVFVKGAWDAGRGTRKTAYWLRPLIVGRNANVRCLTTSVTSHTPTIMIVNAPTTPFGDMTWWHPALDVPGETAKDVEVVLRAEANAYLPEELRLRIGDLKDGERRQIRLPLPFASSLVFHPASLIIRWRDSSGVHERSQPLSVTLLPEQLPKTHPNQVATIVVADAEAAQGLPMSVDLPKSVKGETFIVRLPDGTPLPTHVEKLKGSAGASHSQRLHFVVPPSKALLQVDIGTEGDEKVLVRGFSRREIWANNVTIRWLPGEGRETVLRLTMPAATAPSYRLKLHGQAFWQNRVSVFVDNQKLDELDIKSGWQTLTVMLPANLWERRKDVEVRLVFHHAHIPAEKLQGSTDKRVCNFALNSLILEPSFDGQPLLLALCRANKPQTSSIAVKVKDGSVQVDNGVIELEWSEGAGGTLTKFRSKVTGRDYAAQSFGTGIGTFGLFDPQNPATTTDRFIVDNFIWQRNGAAKVRVVEHNPVWVTVEVTGQGFKATQRYRIFSGLPLVELSSAVEPRPTTLVPRPDELVALEARFNARWWTKSFPNFVGLGDKPPEVYGQHVVHFGWRMGDWLPPVLCLFNPNDLTESLSLLIVENETVRQVPNSSKNANGGVNWVRQGFWGEQRGKPATERRYATMELIAKPPKPIRLRLWIRLHEGHHREAQRQRQKLFLPPNMSISACSD</sequence>
<dbReference type="Pfam" id="PF02449">
    <property type="entry name" value="Glyco_hydro_42"/>
    <property type="match status" value="1"/>
</dbReference>
<evidence type="ECO:0000313" key="4">
    <source>
        <dbReference type="EMBL" id="GBC99434.1"/>
    </source>
</evidence>
<keyword evidence="2" id="KW-0326">Glycosidase</keyword>
<dbReference type="Proteomes" id="UP000236173">
    <property type="component" value="Unassembled WGS sequence"/>
</dbReference>
<keyword evidence="1" id="KW-0378">Hydrolase</keyword>
<dbReference type="GO" id="GO:0005975">
    <property type="term" value="P:carbohydrate metabolic process"/>
    <property type="evidence" value="ECO:0007669"/>
    <property type="project" value="InterPro"/>
</dbReference>
<name>A0A2H5XE35_9BACT</name>
<evidence type="ECO:0000256" key="2">
    <source>
        <dbReference type="ARBA" id="ARBA00023295"/>
    </source>
</evidence>
<protein>
    <recommendedName>
        <fullName evidence="3">Glycoside hydrolase family 42 N-terminal domain-containing protein</fullName>
    </recommendedName>
</protein>
<evidence type="ECO:0000313" key="5">
    <source>
        <dbReference type="Proteomes" id="UP000236173"/>
    </source>
</evidence>
<dbReference type="GO" id="GO:0004565">
    <property type="term" value="F:beta-galactosidase activity"/>
    <property type="evidence" value="ECO:0007669"/>
    <property type="project" value="InterPro"/>
</dbReference>
<evidence type="ECO:0000259" key="3">
    <source>
        <dbReference type="Pfam" id="PF02449"/>
    </source>
</evidence>
<gene>
    <name evidence="4" type="ORF">HRbin17_01958</name>
</gene>
<dbReference type="EMBL" id="BEHT01000027">
    <property type="protein sequence ID" value="GBC99434.1"/>
    <property type="molecule type" value="Genomic_DNA"/>
</dbReference>
<dbReference type="GO" id="GO:0009341">
    <property type="term" value="C:beta-galactosidase complex"/>
    <property type="evidence" value="ECO:0007669"/>
    <property type="project" value="InterPro"/>
</dbReference>
<proteinExistence type="predicted"/>
<organism evidence="4 5">
    <name type="scientific">Candidatus Fervidibacter japonicus</name>
    <dbReference type="NCBI Taxonomy" id="2035412"/>
    <lineage>
        <taxon>Bacteria</taxon>
        <taxon>Candidatus Fervidibacterota</taxon>
        <taxon>Candidatus Fervidibacter</taxon>
    </lineage>
</organism>
<comment type="caution">
    <text evidence="4">The sequence shown here is derived from an EMBL/GenBank/DDBJ whole genome shotgun (WGS) entry which is preliminary data.</text>
</comment>
<evidence type="ECO:0000256" key="1">
    <source>
        <dbReference type="ARBA" id="ARBA00022801"/>
    </source>
</evidence>